<evidence type="ECO:0000256" key="1">
    <source>
        <dbReference type="SAM" id="MobiDB-lite"/>
    </source>
</evidence>
<feature type="compositionally biased region" description="Basic and acidic residues" evidence="1">
    <location>
        <begin position="1"/>
        <end position="14"/>
    </location>
</feature>
<feature type="region of interest" description="Disordered" evidence="1">
    <location>
        <begin position="320"/>
        <end position="344"/>
    </location>
</feature>
<keyword evidence="2" id="KW-1133">Transmembrane helix</keyword>
<dbReference type="GO" id="GO:0016020">
    <property type="term" value="C:membrane"/>
    <property type="evidence" value="ECO:0007669"/>
    <property type="project" value="TreeGrafter"/>
</dbReference>
<feature type="transmembrane region" description="Helical" evidence="2">
    <location>
        <begin position="279"/>
        <end position="299"/>
    </location>
</feature>
<evidence type="ECO:0008006" key="4">
    <source>
        <dbReference type="Google" id="ProtNLM"/>
    </source>
</evidence>
<proteinExistence type="predicted"/>
<gene>
    <name evidence="3" type="ORF">MPOL1434_LOCUS1728</name>
</gene>
<feature type="transmembrane region" description="Helical" evidence="2">
    <location>
        <begin position="85"/>
        <end position="110"/>
    </location>
</feature>
<evidence type="ECO:0000313" key="3">
    <source>
        <dbReference type="EMBL" id="CAD8362038.1"/>
    </source>
</evidence>
<dbReference type="PANTHER" id="PTHR12242:SF48">
    <property type="entry name" value="FAR-17A_AIG1-LIKE PROTEIN"/>
    <property type="match status" value="1"/>
</dbReference>
<dbReference type="AlphaFoldDB" id="A0A7S0FIS6"/>
<organism evidence="3">
    <name type="scientific">Minutocellus polymorphus</name>
    <dbReference type="NCBI Taxonomy" id="265543"/>
    <lineage>
        <taxon>Eukaryota</taxon>
        <taxon>Sar</taxon>
        <taxon>Stramenopiles</taxon>
        <taxon>Ochrophyta</taxon>
        <taxon>Bacillariophyta</taxon>
        <taxon>Mediophyceae</taxon>
        <taxon>Cymatosirophycidae</taxon>
        <taxon>Cymatosirales</taxon>
        <taxon>Cymatosiraceae</taxon>
        <taxon>Minutocellus</taxon>
    </lineage>
</organism>
<accession>A0A7S0FIS6</accession>
<dbReference type="EMBL" id="HBEJ01002938">
    <property type="protein sequence ID" value="CAD8362038.1"/>
    <property type="molecule type" value="Transcribed_RNA"/>
</dbReference>
<sequence>MDYHDNDDRDAFDEHGDDGDGIEVGADDVVGVEKSSSNNFDIDPPSIGCCYRLRQELKCSYDFFSLDELNGTVLNISKTFAPTPILWTVLARVILAGLAIGAMVYSIVNYPAENRWIWMGFLTHWTVVTTIAYFALILAVTLSPHALEQPANGESPSVLVRLAWAFYSLSLPMNILVVLLYWTLDYKPGETVITFQVISLHAVTCLLVFIDGNVLSTIPIRFKHILLVEGVALLLVIWTVINDLAGIGDGKWEGEDADQNNGDDKLYSVLNWSDSPGRAAIISVIVIFVVNPFIFSLCWTMSIWSRWLKCDGSRRRIYQEEGSKADSYQGSDYGDDKDDVEEGR</sequence>
<keyword evidence="2" id="KW-0472">Membrane</keyword>
<feature type="region of interest" description="Disordered" evidence="1">
    <location>
        <begin position="1"/>
        <end position="23"/>
    </location>
</feature>
<reference evidence="3" key="1">
    <citation type="submission" date="2021-01" db="EMBL/GenBank/DDBJ databases">
        <authorList>
            <person name="Corre E."/>
            <person name="Pelletier E."/>
            <person name="Niang G."/>
            <person name="Scheremetjew M."/>
            <person name="Finn R."/>
            <person name="Kale V."/>
            <person name="Holt S."/>
            <person name="Cochrane G."/>
            <person name="Meng A."/>
            <person name="Brown T."/>
            <person name="Cohen L."/>
        </authorList>
    </citation>
    <scope>NUCLEOTIDE SEQUENCE</scope>
    <source>
        <strain evidence="3">CCMP3303</strain>
    </source>
</reference>
<protein>
    <recommendedName>
        <fullName evidence="4">Transmembrane protein</fullName>
    </recommendedName>
</protein>
<feature type="transmembrane region" description="Helical" evidence="2">
    <location>
        <begin position="116"/>
        <end position="142"/>
    </location>
</feature>
<dbReference type="PANTHER" id="PTHR12242">
    <property type="entry name" value="OS02G0130600 PROTEIN-RELATED"/>
    <property type="match status" value="1"/>
</dbReference>
<feature type="transmembrane region" description="Helical" evidence="2">
    <location>
        <begin position="222"/>
        <end position="241"/>
    </location>
</feature>
<feature type="transmembrane region" description="Helical" evidence="2">
    <location>
        <begin position="162"/>
        <end position="181"/>
    </location>
</feature>
<keyword evidence="2" id="KW-0812">Transmembrane</keyword>
<evidence type="ECO:0000256" key="2">
    <source>
        <dbReference type="SAM" id="Phobius"/>
    </source>
</evidence>
<name>A0A7S0FIS6_9STRA</name>
<feature type="compositionally biased region" description="Acidic residues" evidence="1">
    <location>
        <begin position="333"/>
        <end position="344"/>
    </location>
</feature>